<evidence type="ECO:0000313" key="6">
    <source>
        <dbReference type="Proteomes" id="UP000632498"/>
    </source>
</evidence>
<dbReference type="CDD" id="cd06324">
    <property type="entry name" value="PBP1_ABC_sugar_binding-like"/>
    <property type="match status" value="1"/>
</dbReference>
<proteinExistence type="inferred from homology"/>
<comment type="subcellular location">
    <subcellularLocation>
        <location evidence="1">Cell envelope</location>
    </subcellularLocation>
</comment>
<accession>A0A917FCH4</accession>
<gene>
    <name evidence="5" type="ORF">GCM10011332_18750</name>
</gene>
<reference evidence="5" key="1">
    <citation type="journal article" date="2014" name="Int. J. Syst. Evol. Microbiol.">
        <title>Complete genome sequence of Corynebacterium casei LMG S-19264T (=DSM 44701T), isolated from a smear-ripened cheese.</title>
        <authorList>
            <consortium name="US DOE Joint Genome Institute (JGI-PGF)"/>
            <person name="Walter F."/>
            <person name="Albersmeier A."/>
            <person name="Kalinowski J."/>
            <person name="Ruckert C."/>
        </authorList>
    </citation>
    <scope>NUCLEOTIDE SEQUENCE</scope>
    <source>
        <strain evidence="5">CGMCC 1.15254</strain>
    </source>
</reference>
<evidence type="ECO:0000256" key="3">
    <source>
        <dbReference type="ARBA" id="ARBA00022729"/>
    </source>
</evidence>
<protein>
    <recommendedName>
        <fullName evidence="4">Periplasmic binding protein domain-containing protein</fullName>
    </recommendedName>
</protein>
<dbReference type="InterPro" id="IPR028082">
    <property type="entry name" value="Peripla_BP_I"/>
</dbReference>
<organism evidence="5 6">
    <name type="scientific">Terasakiella brassicae</name>
    <dbReference type="NCBI Taxonomy" id="1634917"/>
    <lineage>
        <taxon>Bacteria</taxon>
        <taxon>Pseudomonadati</taxon>
        <taxon>Pseudomonadota</taxon>
        <taxon>Alphaproteobacteria</taxon>
        <taxon>Rhodospirillales</taxon>
        <taxon>Terasakiellaceae</taxon>
        <taxon>Terasakiella</taxon>
    </lineage>
</organism>
<dbReference type="PANTHER" id="PTHR46847:SF2">
    <property type="entry name" value="ABC TRANSPORTER SUGAR-BINDING PROTEIN"/>
    <property type="match status" value="1"/>
</dbReference>
<dbReference type="InterPro" id="IPR025997">
    <property type="entry name" value="SBP_2_dom"/>
</dbReference>
<evidence type="ECO:0000256" key="1">
    <source>
        <dbReference type="ARBA" id="ARBA00004196"/>
    </source>
</evidence>
<comment type="caution">
    <text evidence="5">The sequence shown here is derived from an EMBL/GenBank/DDBJ whole genome shotgun (WGS) entry which is preliminary data.</text>
</comment>
<dbReference type="Gene3D" id="3.40.50.2300">
    <property type="match status" value="2"/>
</dbReference>
<comment type="similarity">
    <text evidence="2">Belongs to the bacterial solute-binding protein 2 family.</text>
</comment>
<evidence type="ECO:0000259" key="4">
    <source>
        <dbReference type="Pfam" id="PF13407"/>
    </source>
</evidence>
<keyword evidence="6" id="KW-1185">Reference proteome</keyword>
<dbReference type="Pfam" id="PF13407">
    <property type="entry name" value="Peripla_BP_4"/>
    <property type="match status" value="1"/>
</dbReference>
<dbReference type="Proteomes" id="UP000632498">
    <property type="component" value="Unassembled WGS sequence"/>
</dbReference>
<dbReference type="SUPFAM" id="SSF53822">
    <property type="entry name" value="Periplasmic binding protein-like I"/>
    <property type="match status" value="1"/>
</dbReference>
<dbReference type="GO" id="GO:0030313">
    <property type="term" value="C:cell envelope"/>
    <property type="evidence" value="ECO:0007669"/>
    <property type="project" value="UniProtKB-SubCell"/>
</dbReference>
<sequence>MPMLCGAQAVAQGVFRVAFINPGAMDDPFFSSLTYMMQDAASDLNIDLEVIDASASHLEVRRRGHEVLERSNPPDYLLLINDHDVLDSVIKRADMLGVKTFLFNEGFSSGRLQEMGTPRHEIKNWLGQFLPDDRKAGYLLARDLIEHAKGETSHGATDTIDMIALNGAYRANSSELRLLGLQDALAEYDNVKLRQIVYTHWDEKKAYDATRGLLERYPETSVIWSASDLMACGALHAVKEYGLKPEQDILIGGIDWSDLALEAIRKGDLQASVGWHVMDGAWSLILLYDYHNGYDFTVSGHSDYFVMNKENIERFDRYLGSKEKRGNIDFKAFTKTHRLQDQPYDFSLEVVLRHLSEFPVLSKVTSH</sequence>
<dbReference type="GO" id="GO:0030246">
    <property type="term" value="F:carbohydrate binding"/>
    <property type="evidence" value="ECO:0007669"/>
    <property type="project" value="UniProtKB-ARBA"/>
</dbReference>
<dbReference type="EMBL" id="BMHV01000012">
    <property type="protein sequence ID" value="GGF64912.1"/>
    <property type="molecule type" value="Genomic_DNA"/>
</dbReference>
<feature type="domain" description="Periplasmic binding protein" evidence="4">
    <location>
        <begin position="17"/>
        <end position="278"/>
    </location>
</feature>
<dbReference type="AlphaFoldDB" id="A0A917FCH4"/>
<keyword evidence="3" id="KW-0732">Signal</keyword>
<dbReference type="PANTHER" id="PTHR46847">
    <property type="entry name" value="D-ALLOSE-BINDING PERIPLASMIC PROTEIN-RELATED"/>
    <property type="match status" value="1"/>
</dbReference>
<evidence type="ECO:0000256" key="2">
    <source>
        <dbReference type="ARBA" id="ARBA00007639"/>
    </source>
</evidence>
<name>A0A917FCH4_9PROT</name>
<evidence type="ECO:0000313" key="5">
    <source>
        <dbReference type="EMBL" id="GGF64912.1"/>
    </source>
</evidence>
<reference evidence="5" key="2">
    <citation type="submission" date="2020-09" db="EMBL/GenBank/DDBJ databases">
        <authorList>
            <person name="Sun Q."/>
            <person name="Zhou Y."/>
        </authorList>
    </citation>
    <scope>NUCLEOTIDE SEQUENCE</scope>
    <source>
        <strain evidence="5">CGMCC 1.15254</strain>
    </source>
</reference>